<comment type="function">
    <text evidence="8">Ligates lysine onto the cytidine present at position 34 of the AUA codon-specific tRNA(Ile) that contains the anticodon CAU, in an ATP-dependent manner. Cytidine is converted to lysidine, thus changing the amino acid specificity of the tRNA from methionine to isoleucine.</text>
</comment>
<keyword evidence="4 8" id="KW-0819">tRNA processing</keyword>
<name>A0A9Q9BV81_9STAP</name>
<dbReference type="Proteomes" id="UP001057381">
    <property type="component" value="Chromosome"/>
</dbReference>
<dbReference type="NCBIfam" id="TIGR02433">
    <property type="entry name" value="lysidine_TilS_C"/>
    <property type="match status" value="1"/>
</dbReference>
<feature type="domain" description="Lysidine-tRNA(Ile) synthetase C-terminal" evidence="9">
    <location>
        <begin position="343"/>
        <end position="408"/>
    </location>
</feature>
<dbReference type="HAMAP" id="MF_01161">
    <property type="entry name" value="tRNA_Ile_lys_synt"/>
    <property type="match status" value="1"/>
</dbReference>
<evidence type="ECO:0000259" key="9">
    <source>
        <dbReference type="SMART" id="SM00977"/>
    </source>
</evidence>
<dbReference type="GO" id="GO:0032267">
    <property type="term" value="F:tRNA(Ile)-lysidine synthase activity"/>
    <property type="evidence" value="ECO:0007669"/>
    <property type="project" value="UniProtKB-EC"/>
</dbReference>
<dbReference type="NCBIfam" id="TIGR02432">
    <property type="entry name" value="lysidine_TilS_N"/>
    <property type="match status" value="1"/>
</dbReference>
<proteinExistence type="inferred from homology"/>
<dbReference type="InterPro" id="IPR012796">
    <property type="entry name" value="Lysidine-tRNA-synth_C"/>
</dbReference>
<evidence type="ECO:0000256" key="5">
    <source>
        <dbReference type="ARBA" id="ARBA00022741"/>
    </source>
</evidence>
<protein>
    <recommendedName>
        <fullName evidence="8">tRNA(Ile)-lysidine synthase</fullName>
        <ecNumber evidence="8">6.3.4.19</ecNumber>
    </recommendedName>
    <alternativeName>
        <fullName evidence="8">tRNA(Ile)-2-lysyl-cytidine synthase</fullName>
    </alternativeName>
    <alternativeName>
        <fullName evidence="8">tRNA(Ile)-lysidine synthetase</fullName>
    </alternativeName>
</protein>
<dbReference type="Pfam" id="PF01171">
    <property type="entry name" value="ATP_bind_3"/>
    <property type="match status" value="1"/>
</dbReference>
<dbReference type="CDD" id="cd01992">
    <property type="entry name" value="TilS_N"/>
    <property type="match status" value="1"/>
</dbReference>
<dbReference type="PANTHER" id="PTHR43033">
    <property type="entry name" value="TRNA(ILE)-LYSIDINE SYNTHASE-RELATED"/>
    <property type="match status" value="1"/>
</dbReference>
<evidence type="ECO:0000256" key="3">
    <source>
        <dbReference type="ARBA" id="ARBA00022598"/>
    </source>
</evidence>
<dbReference type="InterPro" id="IPR012795">
    <property type="entry name" value="tRNA_Ile_lys_synt_N"/>
</dbReference>
<evidence type="ECO:0000256" key="8">
    <source>
        <dbReference type="HAMAP-Rule" id="MF_01161"/>
    </source>
</evidence>
<dbReference type="InterPro" id="IPR014729">
    <property type="entry name" value="Rossmann-like_a/b/a_fold"/>
</dbReference>
<dbReference type="GO" id="GO:0005524">
    <property type="term" value="F:ATP binding"/>
    <property type="evidence" value="ECO:0007669"/>
    <property type="project" value="UniProtKB-UniRule"/>
</dbReference>
<dbReference type="InterPro" id="IPR011063">
    <property type="entry name" value="TilS/TtcA_N"/>
</dbReference>
<evidence type="ECO:0000256" key="6">
    <source>
        <dbReference type="ARBA" id="ARBA00022840"/>
    </source>
</evidence>
<evidence type="ECO:0000256" key="2">
    <source>
        <dbReference type="ARBA" id="ARBA00022490"/>
    </source>
</evidence>
<evidence type="ECO:0000313" key="11">
    <source>
        <dbReference type="Proteomes" id="UP001057381"/>
    </source>
</evidence>
<dbReference type="Gene3D" id="3.40.50.620">
    <property type="entry name" value="HUPs"/>
    <property type="match status" value="1"/>
</dbReference>
<reference evidence="10" key="1">
    <citation type="submission" date="2021-04" db="EMBL/GenBank/DDBJ databases">
        <title>Complete Genome Sequences of Macrococcus spp. from dog and cattle.</title>
        <authorList>
            <person name="Schwendener S."/>
            <person name="Perreten V."/>
        </authorList>
    </citation>
    <scope>NUCLEOTIDE SEQUENCE</scope>
    <source>
        <strain evidence="10">Epi0143-OL</strain>
    </source>
</reference>
<dbReference type="SUPFAM" id="SSF56037">
    <property type="entry name" value="PheT/TilS domain"/>
    <property type="match status" value="1"/>
</dbReference>
<comment type="domain">
    <text evidence="8">The N-terminal region contains the highly conserved SGGXDS motif, predicted to be a P-loop motif involved in ATP binding.</text>
</comment>
<comment type="subcellular location">
    <subcellularLocation>
        <location evidence="1 8">Cytoplasm</location>
    </subcellularLocation>
</comment>
<dbReference type="AlphaFoldDB" id="A0A9Q9BV81"/>
<dbReference type="SMART" id="SM00977">
    <property type="entry name" value="TilS_C"/>
    <property type="match status" value="1"/>
</dbReference>
<sequence>MNWCWTAGQRAAVAVSGGVDSMVLLDKVRESGRCSALVILHVNHGLRPESKDEQQLIEEYAHQYGIPCFTATIPAGYFKEGQSIQRAARDYRYRFFDQVMKQQQLDVLLTAHHQDDQLETIMFRLLTRRFYTQRLSIADTERESYVICRPLIDVKKHELIDYAVTHRVPYMEDASNNSTKYARNAIRHQLLPVIDSISQLSSESLLDLAVWQEEVLELVTAGVNEFKGRVDQTSSGYRWDRALFNMENKLVRRALLIQLLEEATGDHVALAHSYLDEIVRVSASDTAQASYQVTSKWHIEIAYDKLMLQCKQPVDDYMEIQSPGKYQFNGFEIELTAPVDKIIIVRLPRPRDKIKIGKHHQKINRIMINNKVPAAVRNRLPIVEIDGTIVAVGAFKRASHPINDILTIKGEEQHA</sequence>
<organism evidence="10 11">
    <name type="scientific">Macrococcus equipercicus</name>
    <dbReference type="NCBI Taxonomy" id="69967"/>
    <lineage>
        <taxon>Bacteria</taxon>
        <taxon>Bacillati</taxon>
        <taxon>Bacillota</taxon>
        <taxon>Bacilli</taxon>
        <taxon>Bacillales</taxon>
        <taxon>Staphylococcaceae</taxon>
        <taxon>Macrococcus</taxon>
    </lineage>
</organism>
<evidence type="ECO:0000256" key="7">
    <source>
        <dbReference type="ARBA" id="ARBA00048539"/>
    </source>
</evidence>
<keyword evidence="5 8" id="KW-0547">Nucleotide-binding</keyword>
<keyword evidence="3 8" id="KW-0436">Ligase</keyword>
<dbReference type="EC" id="6.3.4.19" evidence="8"/>
<comment type="similarity">
    <text evidence="8">Belongs to the tRNA(Ile)-lysidine synthase family.</text>
</comment>
<keyword evidence="2 8" id="KW-0963">Cytoplasm</keyword>
<gene>
    <name evidence="8 10" type="primary">tilS</name>
    <name evidence="10" type="ORF">KFV11_11045</name>
</gene>
<feature type="binding site" evidence="8">
    <location>
        <begin position="16"/>
        <end position="21"/>
    </location>
    <ligand>
        <name>ATP</name>
        <dbReference type="ChEBI" id="CHEBI:30616"/>
    </ligand>
</feature>
<dbReference type="Pfam" id="PF11734">
    <property type="entry name" value="TilS_C"/>
    <property type="match status" value="1"/>
</dbReference>
<dbReference type="EMBL" id="CP073809">
    <property type="protein sequence ID" value="UTH13727.1"/>
    <property type="molecule type" value="Genomic_DNA"/>
</dbReference>
<dbReference type="KEGG" id="mequ:KFV11_11045"/>
<dbReference type="InterPro" id="IPR012094">
    <property type="entry name" value="tRNA_Ile_lys_synt"/>
</dbReference>
<dbReference type="RefSeq" id="WP_254249943.1">
    <property type="nucleotide sequence ID" value="NZ_CP073809.1"/>
</dbReference>
<dbReference type="GO" id="GO:0006400">
    <property type="term" value="P:tRNA modification"/>
    <property type="evidence" value="ECO:0007669"/>
    <property type="project" value="UniProtKB-UniRule"/>
</dbReference>
<dbReference type="SUPFAM" id="SSF52402">
    <property type="entry name" value="Adenine nucleotide alpha hydrolases-like"/>
    <property type="match status" value="1"/>
</dbReference>
<keyword evidence="6 8" id="KW-0067">ATP-binding</keyword>
<dbReference type="GO" id="GO:0005737">
    <property type="term" value="C:cytoplasm"/>
    <property type="evidence" value="ECO:0007669"/>
    <property type="project" value="UniProtKB-SubCell"/>
</dbReference>
<dbReference type="PANTHER" id="PTHR43033:SF1">
    <property type="entry name" value="TRNA(ILE)-LYSIDINE SYNTHASE-RELATED"/>
    <property type="match status" value="1"/>
</dbReference>
<evidence type="ECO:0000313" key="10">
    <source>
        <dbReference type="EMBL" id="UTH13727.1"/>
    </source>
</evidence>
<accession>A0A9Q9BV81</accession>
<evidence type="ECO:0000256" key="4">
    <source>
        <dbReference type="ARBA" id="ARBA00022694"/>
    </source>
</evidence>
<comment type="catalytic activity">
    <reaction evidence="7 8">
        <text>cytidine(34) in tRNA(Ile2) + L-lysine + ATP = lysidine(34) in tRNA(Ile2) + AMP + diphosphate + H(+)</text>
        <dbReference type="Rhea" id="RHEA:43744"/>
        <dbReference type="Rhea" id="RHEA-COMP:10625"/>
        <dbReference type="Rhea" id="RHEA-COMP:10670"/>
        <dbReference type="ChEBI" id="CHEBI:15378"/>
        <dbReference type="ChEBI" id="CHEBI:30616"/>
        <dbReference type="ChEBI" id="CHEBI:32551"/>
        <dbReference type="ChEBI" id="CHEBI:33019"/>
        <dbReference type="ChEBI" id="CHEBI:82748"/>
        <dbReference type="ChEBI" id="CHEBI:83665"/>
        <dbReference type="ChEBI" id="CHEBI:456215"/>
        <dbReference type="EC" id="6.3.4.19"/>
    </reaction>
</comment>
<evidence type="ECO:0000256" key="1">
    <source>
        <dbReference type="ARBA" id="ARBA00004496"/>
    </source>
</evidence>